<accession>A0A316ASS3</accession>
<keyword evidence="2" id="KW-1185">Reference proteome</keyword>
<evidence type="ECO:0000313" key="1">
    <source>
        <dbReference type="EMBL" id="PWJ60511.1"/>
    </source>
</evidence>
<sequence>MWVHLESNRRATCACAGRSAQPRQYQLMMNPLSIKTKCFGVTWMKPITEMFDTYGIVIDESLFVFL</sequence>
<proteinExistence type="predicted"/>
<comment type="caution">
    <text evidence="1">The sequence shown here is derived from an EMBL/GenBank/DDBJ whole genome shotgun (WGS) entry which is preliminary data.</text>
</comment>
<dbReference type="Proteomes" id="UP000245880">
    <property type="component" value="Unassembled WGS sequence"/>
</dbReference>
<dbReference type="EMBL" id="QGDT01000001">
    <property type="protein sequence ID" value="PWJ60511.1"/>
    <property type="molecule type" value="Genomic_DNA"/>
</dbReference>
<evidence type="ECO:0000313" key="2">
    <source>
        <dbReference type="Proteomes" id="UP000245880"/>
    </source>
</evidence>
<protein>
    <submittedName>
        <fullName evidence="1">Uncharacterized protein</fullName>
    </submittedName>
</protein>
<reference evidence="1 2" key="1">
    <citation type="submission" date="2018-03" db="EMBL/GenBank/DDBJ databases">
        <title>Genomic Encyclopedia of Archaeal and Bacterial Type Strains, Phase II (KMG-II): from individual species to whole genera.</title>
        <authorList>
            <person name="Goeker M."/>
        </authorList>
    </citation>
    <scope>NUCLEOTIDE SEQUENCE [LARGE SCALE GENOMIC DNA]</scope>
    <source>
        <strain evidence="1 2">DSM 100346</strain>
    </source>
</reference>
<gene>
    <name evidence="1" type="ORF">CLV98_101695</name>
</gene>
<organism evidence="1 2">
    <name type="scientific">Dyadobacter jejuensis</name>
    <dbReference type="NCBI Taxonomy" id="1082580"/>
    <lineage>
        <taxon>Bacteria</taxon>
        <taxon>Pseudomonadati</taxon>
        <taxon>Bacteroidota</taxon>
        <taxon>Cytophagia</taxon>
        <taxon>Cytophagales</taxon>
        <taxon>Spirosomataceae</taxon>
        <taxon>Dyadobacter</taxon>
    </lineage>
</organism>
<name>A0A316ASS3_9BACT</name>
<dbReference type="AlphaFoldDB" id="A0A316ASS3"/>